<protein>
    <submittedName>
        <fullName evidence="8">Tight adherence protein C</fullName>
    </submittedName>
</protein>
<feature type="transmembrane region" description="Helical" evidence="6">
    <location>
        <begin position="278"/>
        <end position="298"/>
    </location>
</feature>
<dbReference type="EMBL" id="JACHGO010000001">
    <property type="protein sequence ID" value="MBB5142127.1"/>
    <property type="molecule type" value="Genomic_DNA"/>
</dbReference>
<keyword evidence="3 6" id="KW-0812">Transmembrane</keyword>
<evidence type="ECO:0000313" key="9">
    <source>
        <dbReference type="Proteomes" id="UP000539075"/>
    </source>
</evidence>
<keyword evidence="2" id="KW-1003">Cell membrane</keyword>
<dbReference type="Proteomes" id="UP000539075">
    <property type="component" value="Unassembled WGS sequence"/>
</dbReference>
<dbReference type="PANTHER" id="PTHR35007:SF2">
    <property type="entry name" value="PILUS ASSEMBLE PROTEIN"/>
    <property type="match status" value="1"/>
</dbReference>
<reference evidence="8 9" key="1">
    <citation type="submission" date="2020-08" db="EMBL/GenBank/DDBJ databases">
        <title>Genomic Encyclopedia of Type Strains, Phase IV (KMG-IV): sequencing the most valuable type-strain genomes for metagenomic binning, comparative biology and taxonomic classification.</title>
        <authorList>
            <person name="Goeker M."/>
        </authorList>
    </citation>
    <scope>NUCLEOTIDE SEQUENCE [LARGE SCALE GENOMIC DNA]</scope>
    <source>
        <strain evidence="8 9">DSM 11275</strain>
    </source>
</reference>
<feature type="domain" description="Type II secretion system protein GspF" evidence="7">
    <location>
        <begin position="165"/>
        <end position="292"/>
    </location>
</feature>
<evidence type="ECO:0000256" key="4">
    <source>
        <dbReference type="ARBA" id="ARBA00022989"/>
    </source>
</evidence>
<dbReference type="Pfam" id="PF00482">
    <property type="entry name" value="T2SSF"/>
    <property type="match status" value="1"/>
</dbReference>
<evidence type="ECO:0000256" key="5">
    <source>
        <dbReference type="ARBA" id="ARBA00023136"/>
    </source>
</evidence>
<accession>A0A7W8FFU9</accession>
<evidence type="ECO:0000313" key="8">
    <source>
        <dbReference type="EMBL" id="MBB5142127.1"/>
    </source>
</evidence>
<feature type="transmembrane region" description="Helical" evidence="6">
    <location>
        <begin position="6"/>
        <end position="22"/>
    </location>
</feature>
<evidence type="ECO:0000259" key="7">
    <source>
        <dbReference type="Pfam" id="PF00482"/>
    </source>
</evidence>
<feature type="transmembrane region" description="Helical" evidence="6">
    <location>
        <begin position="95"/>
        <end position="117"/>
    </location>
</feature>
<dbReference type="RefSeq" id="WP_183717362.1">
    <property type="nucleotide sequence ID" value="NZ_JACHGO010000001.1"/>
</dbReference>
<dbReference type="AlphaFoldDB" id="A0A7W8FFU9"/>
<proteinExistence type="predicted"/>
<evidence type="ECO:0000256" key="3">
    <source>
        <dbReference type="ARBA" id="ARBA00022692"/>
    </source>
</evidence>
<feature type="transmembrane region" description="Helical" evidence="6">
    <location>
        <begin position="123"/>
        <end position="146"/>
    </location>
</feature>
<comment type="subcellular location">
    <subcellularLocation>
        <location evidence="1">Cell membrane</location>
        <topology evidence="1">Multi-pass membrane protein</topology>
    </subcellularLocation>
</comment>
<name>A0A7W8FFU9_9BACT</name>
<evidence type="ECO:0000256" key="1">
    <source>
        <dbReference type="ARBA" id="ARBA00004651"/>
    </source>
</evidence>
<evidence type="ECO:0000256" key="6">
    <source>
        <dbReference type="SAM" id="Phobius"/>
    </source>
</evidence>
<comment type="caution">
    <text evidence="8">The sequence shown here is derived from an EMBL/GenBank/DDBJ whole genome shotgun (WGS) entry which is preliminary data.</text>
</comment>
<dbReference type="InterPro" id="IPR018076">
    <property type="entry name" value="T2SS_GspF_dom"/>
</dbReference>
<dbReference type="GO" id="GO:0005886">
    <property type="term" value="C:plasma membrane"/>
    <property type="evidence" value="ECO:0007669"/>
    <property type="project" value="UniProtKB-SubCell"/>
</dbReference>
<gene>
    <name evidence="8" type="ORF">HNQ38_000190</name>
</gene>
<dbReference type="PANTHER" id="PTHR35007">
    <property type="entry name" value="INTEGRAL MEMBRANE PROTEIN-RELATED"/>
    <property type="match status" value="1"/>
</dbReference>
<organism evidence="8 9">
    <name type="scientific">Desulfovibrio intestinalis</name>
    <dbReference type="NCBI Taxonomy" id="58621"/>
    <lineage>
        <taxon>Bacteria</taxon>
        <taxon>Pseudomonadati</taxon>
        <taxon>Thermodesulfobacteriota</taxon>
        <taxon>Desulfovibrionia</taxon>
        <taxon>Desulfovibrionales</taxon>
        <taxon>Desulfovibrionaceae</taxon>
        <taxon>Desulfovibrio</taxon>
    </lineage>
</organism>
<keyword evidence="9" id="KW-1185">Reference proteome</keyword>
<evidence type="ECO:0000256" key="2">
    <source>
        <dbReference type="ARBA" id="ARBA00022475"/>
    </source>
</evidence>
<keyword evidence="4 6" id="KW-1133">Transmembrane helix</keyword>
<keyword evidence="5 6" id="KW-0472">Membrane</keyword>
<sequence length="305" mass="33198">MILTLVIILAANCIFCLAVLRRQQQRNPLVDRLKKHVDADNAAPVPGVAPGLGQTSLPGWLVRLAGWGEVLAGKGKGREKLEILLVQASWRQKEALGLFMLVKTVLGVVLVLAVLFSGDQKGFSLSTVALVLGAYFMGVFLPELVLKAQVARRFNAIMRSMPDALDLMVICAEAGLPFPRILKVVARDLELSAPELADELAFTSAELQLLPDRSNALRHLAERTRVPTVESMVSTLIQAERYGTPLAQALRNIAEESRNTLILSLEEKAGKLPARLSIPLMTLILPPVVALVATPPLMRVIRSLM</sequence>